<dbReference type="EMBL" id="SEOO01000022">
    <property type="protein sequence ID" value="RYM09681.1"/>
    <property type="molecule type" value="Genomic_DNA"/>
</dbReference>
<evidence type="ECO:0000313" key="1">
    <source>
        <dbReference type="EMBL" id="RYM09681.1"/>
    </source>
</evidence>
<dbReference type="OrthoDB" id="7506861at2"/>
<gene>
    <name evidence="1" type="ORF">EWH12_13640</name>
</gene>
<dbReference type="Proteomes" id="UP000291572">
    <property type="component" value="Unassembled WGS sequence"/>
</dbReference>
<proteinExistence type="predicted"/>
<comment type="caution">
    <text evidence="1">The sequence shown here is derived from an EMBL/GenBank/DDBJ whole genome shotgun (WGS) entry which is preliminary data.</text>
</comment>
<dbReference type="AlphaFoldDB" id="A0A8G1ZFX4"/>
<name>A0A8G1ZFX4_9SPHN</name>
<accession>A0A8G1ZFX4</accession>
<sequence>MWTQNQAIAYEAALEAINDVIAGYSEQVDIESQRAIPDQARIDWLELRTTQAREVAESFAVTDDATVAQVLMEYSAIVRERDRREAAL</sequence>
<reference evidence="1 2" key="1">
    <citation type="submission" date="2019-02" db="EMBL/GenBank/DDBJ databases">
        <authorList>
            <person name="Feng G."/>
        </authorList>
    </citation>
    <scope>NUCLEOTIDE SEQUENCE [LARGE SCALE GENOMIC DNA]</scope>
    <source>
        <strain evidence="1 2">CCTCC AB 2011146</strain>
    </source>
</reference>
<protein>
    <submittedName>
        <fullName evidence="1">Uncharacterized protein</fullName>
    </submittedName>
</protein>
<evidence type="ECO:0000313" key="2">
    <source>
        <dbReference type="Proteomes" id="UP000291572"/>
    </source>
</evidence>
<organism evidence="1 2">
    <name type="scientific">Sphingobium cupriresistens</name>
    <dbReference type="NCBI Taxonomy" id="1132417"/>
    <lineage>
        <taxon>Bacteria</taxon>
        <taxon>Pseudomonadati</taxon>
        <taxon>Pseudomonadota</taxon>
        <taxon>Alphaproteobacteria</taxon>
        <taxon>Sphingomonadales</taxon>
        <taxon>Sphingomonadaceae</taxon>
        <taxon>Sphingobium</taxon>
    </lineage>
</organism>